<reference evidence="2" key="1">
    <citation type="journal article" date="2014" name="Front. Microbiol.">
        <title>High frequency of phylogenetically diverse reductive dehalogenase-homologous genes in deep subseafloor sedimentary metagenomes.</title>
        <authorList>
            <person name="Kawai M."/>
            <person name="Futagami T."/>
            <person name="Toyoda A."/>
            <person name="Takaki Y."/>
            <person name="Nishi S."/>
            <person name="Hori S."/>
            <person name="Arai W."/>
            <person name="Tsubouchi T."/>
            <person name="Morono Y."/>
            <person name="Uchiyama I."/>
            <person name="Ito T."/>
            <person name="Fujiyama A."/>
            <person name="Inagaki F."/>
            <person name="Takami H."/>
        </authorList>
    </citation>
    <scope>NUCLEOTIDE SEQUENCE</scope>
    <source>
        <strain evidence="2">Expedition CK06-06</strain>
    </source>
</reference>
<feature type="non-terminal residue" evidence="2">
    <location>
        <position position="215"/>
    </location>
</feature>
<feature type="compositionally biased region" description="Polar residues" evidence="1">
    <location>
        <begin position="158"/>
        <end position="183"/>
    </location>
</feature>
<evidence type="ECO:0000256" key="1">
    <source>
        <dbReference type="SAM" id="MobiDB-lite"/>
    </source>
</evidence>
<gene>
    <name evidence="2" type="ORF">S03H2_38590</name>
</gene>
<comment type="caution">
    <text evidence="2">The sequence shown here is derived from an EMBL/GenBank/DDBJ whole genome shotgun (WGS) entry which is preliminary data.</text>
</comment>
<protein>
    <submittedName>
        <fullName evidence="2">Uncharacterized protein</fullName>
    </submittedName>
</protein>
<feature type="region of interest" description="Disordered" evidence="1">
    <location>
        <begin position="97"/>
        <end position="215"/>
    </location>
</feature>
<dbReference type="EMBL" id="BARU01023804">
    <property type="protein sequence ID" value="GAH57385.1"/>
    <property type="molecule type" value="Genomic_DNA"/>
</dbReference>
<feature type="compositionally biased region" description="Basic and acidic residues" evidence="1">
    <location>
        <begin position="104"/>
        <end position="136"/>
    </location>
</feature>
<dbReference type="AlphaFoldDB" id="X1HK01"/>
<sequence>MLRFPWARRPTSPANAFPWVFPWLGAGFVIRFSFSLALGVGHTTTVASDGERRFASAWHTPRRVSSFGVGQSFTCPVNVGRSRPLVPRSRWYCPRSSALGVDQSPDKPRPISLVRRADRPSTHHERPNGVSERFHFSEYPVSPASAESRNILKKHPSRSASDPGQESSSLKEQTALGSVQARTLTRAADVLAGEARSPDIEIVRQSGESGGGGEP</sequence>
<accession>X1HK01</accession>
<proteinExistence type="predicted"/>
<organism evidence="2">
    <name type="scientific">marine sediment metagenome</name>
    <dbReference type="NCBI Taxonomy" id="412755"/>
    <lineage>
        <taxon>unclassified sequences</taxon>
        <taxon>metagenomes</taxon>
        <taxon>ecological metagenomes</taxon>
    </lineage>
</organism>
<name>X1HK01_9ZZZZ</name>
<evidence type="ECO:0000313" key="2">
    <source>
        <dbReference type="EMBL" id="GAH57385.1"/>
    </source>
</evidence>